<evidence type="ECO:0000259" key="5">
    <source>
        <dbReference type="PROSITE" id="PS50931"/>
    </source>
</evidence>
<dbReference type="Gene3D" id="1.10.10.10">
    <property type="entry name" value="Winged helix-like DNA-binding domain superfamily/Winged helix DNA-binding domain"/>
    <property type="match status" value="1"/>
</dbReference>
<dbReference type="Gene3D" id="3.40.190.290">
    <property type="match status" value="1"/>
</dbReference>
<dbReference type="Pfam" id="PF03466">
    <property type="entry name" value="LysR_substrate"/>
    <property type="match status" value="1"/>
</dbReference>
<proteinExistence type="inferred from homology"/>
<sequence>MKNNKNIEIGALKIFAAVSTSDTLTQAGEQLGITQSAVSQTIKQLEIQTDTQLVITRSRPIKLTPSGQVLKDYARQVIEDTQRMLSDVRMASKGGLIPLNIGMVDSFCDVAGVQLMEQLKPFTSKLALRTGLVSPLTQALLNRDLDLLITGDSLDAHPQLQRFPLLRDPFVVLVPKKYAQPSGRDIQWLAENLPFIQYNRQSRLGALTDLIARRININLMANYELDSTQTLLRFVQSGHGWAIVTGLCMVRYPELLNEVDVIPLANGNHARYLTLLSRPDELGKLPQLTAEICRSLYSNEIVPQLESIAPWLKLQAYALEKMPAI</sequence>
<dbReference type="SUPFAM" id="SSF46785">
    <property type="entry name" value="Winged helix' DNA-binding domain"/>
    <property type="match status" value="1"/>
</dbReference>
<evidence type="ECO:0000313" key="6">
    <source>
        <dbReference type="EMBL" id="UVW36164.1"/>
    </source>
</evidence>
<comment type="similarity">
    <text evidence="1">Belongs to the LysR transcriptional regulatory family.</text>
</comment>
<organism evidence="6 7">
    <name type="scientific">SAR92 clade bacterium H455</name>
    <dbReference type="NCBI Taxonomy" id="2974818"/>
    <lineage>
        <taxon>Bacteria</taxon>
        <taxon>Pseudomonadati</taxon>
        <taxon>Pseudomonadota</taxon>
        <taxon>Gammaproteobacteria</taxon>
        <taxon>Cellvibrionales</taxon>
        <taxon>Porticoccaceae</taxon>
        <taxon>SAR92 clade</taxon>
    </lineage>
</organism>
<feature type="domain" description="HTH lysR-type" evidence="5">
    <location>
        <begin position="7"/>
        <end position="64"/>
    </location>
</feature>
<keyword evidence="3" id="KW-0238">DNA-binding</keyword>
<keyword evidence="2" id="KW-0805">Transcription regulation</keyword>
<accession>A0ABY5TVI0</accession>
<dbReference type="PROSITE" id="PS50931">
    <property type="entry name" value="HTH_LYSR"/>
    <property type="match status" value="1"/>
</dbReference>
<dbReference type="SUPFAM" id="SSF53850">
    <property type="entry name" value="Periplasmic binding protein-like II"/>
    <property type="match status" value="1"/>
</dbReference>
<dbReference type="EMBL" id="CP103416">
    <property type="protein sequence ID" value="UVW36164.1"/>
    <property type="molecule type" value="Genomic_DNA"/>
</dbReference>
<dbReference type="InterPro" id="IPR036390">
    <property type="entry name" value="WH_DNA-bd_sf"/>
</dbReference>
<evidence type="ECO:0000256" key="1">
    <source>
        <dbReference type="ARBA" id="ARBA00009437"/>
    </source>
</evidence>
<dbReference type="CDD" id="cd05466">
    <property type="entry name" value="PBP2_LTTR_substrate"/>
    <property type="match status" value="1"/>
</dbReference>
<reference evidence="6" key="1">
    <citation type="submission" date="2022-08" db="EMBL/GenBank/DDBJ databases">
        <title>Catabolic pathway analysis in culturable SAR92 clade bacteria reveals their overlooked roles in DMSP degradation in coastal seas.</title>
        <authorList>
            <person name="He X."/>
            <person name="Zhang X."/>
            <person name="Zhang Y."/>
        </authorList>
    </citation>
    <scope>NUCLEOTIDE SEQUENCE</scope>
    <source>
        <strain evidence="6">H455</strain>
    </source>
</reference>
<evidence type="ECO:0000256" key="2">
    <source>
        <dbReference type="ARBA" id="ARBA00023015"/>
    </source>
</evidence>
<gene>
    <name evidence="6" type="ORF">NYF23_06025</name>
</gene>
<name>A0ABY5TVI0_9GAMM</name>
<dbReference type="Pfam" id="PF00126">
    <property type="entry name" value="HTH_1"/>
    <property type="match status" value="1"/>
</dbReference>
<keyword evidence="4" id="KW-0804">Transcription</keyword>
<evidence type="ECO:0000256" key="3">
    <source>
        <dbReference type="ARBA" id="ARBA00023125"/>
    </source>
</evidence>
<dbReference type="InterPro" id="IPR050950">
    <property type="entry name" value="HTH-type_LysR_regulators"/>
</dbReference>
<evidence type="ECO:0000256" key="4">
    <source>
        <dbReference type="ARBA" id="ARBA00023163"/>
    </source>
</evidence>
<protein>
    <submittedName>
        <fullName evidence="6">LysR family transcriptional regulator</fullName>
    </submittedName>
</protein>
<keyword evidence="7" id="KW-1185">Reference proteome</keyword>
<dbReference type="InterPro" id="IPR000847">
    <property type="entry name" value="LysR_HTH_N"/>
</dbReference>
<dbReference type="InterPro" id="IPR005119">
    <property type="entry name" value="LysR_subst-bd"/>
</dbReference>
<dbReference type="Proteomes" id="UP001059934">
    <property type="component" value="Chromosome"/>
</dbReference>
<evidence type="ECO:0000313" key="7">
    <source>
        <dbReference type="Proteomes" id="UP001059934"/>
    </source>
</evidence>
<dbReference type="PANTHER" id="PTHR30419">
    <property type="entry name" value="HTH-TYPE TRANSCRIPTIONAL REGULATOR YBHD"/>
    <property type="match status" value="1"/>
</dbReference>
<dbReference type="InterPro" id="IPR036388">
    <property type="entry name" value="WH-like_DNA-bd_sf"/>
</dbReference>